<dbReference type="GO" id="GO:0090307">
    <property type="term" value="P:mitotic spindle assembly"/>
    <property type="evidence" value="ECO:0000318"/>
    <property type="project" value="GO_Central"/>
</dbReference>
<dbReference type="GO" id="GO:0005880">
    <property type="term" value="C:nuclear microtubule"/>
    <property type="evidence" value="ECO:0000318"/>
    <property type="project" value="GO_Central"/>
</dbReference>
<dbReference type="Gramene" id="KQK07448">
    <property type="protein sequence ID" value="KQK07448"/>
    <property type="gene ID" value="BRADI_2g35510v3"/>
</dbReference>
<dbReference type="HOGENOM" id="CLU_1442916_0_0_1"/>
<gene>
    <name evidence="2" type="ORF">BRADI_2g35510v3</name>
</gene>
<reference evidence="2" key="2">
    <citation type="submission" date="2017-06" db="EMBL/GenBank/DDBJ databases">
        <title>WGS assembly of Brachypodium distachyon.</title>
        <authorList>
            <consortium name="The International Brachypodium Initiative"/>
            <person name="Lucas S."/>
            <person name="Harmon-Smith M."/>
            <person name="Lail K."/>
            <person name="Tice H."/>
            <person name="Grimwood J."/>
            <person name="Bruce D."/>
            <person name="Barry K."/>
            <person name="Shu S."/>
            <person name="Lindquist E."/>
            <person name="Wang M."/>
            <person name="Pitluck S."/>
            <person name="Vogel J.P."/>
            <person name="Garvin D.F."/>
            <person name="Mockler T.C."/>
            <person name="Schmutz J."/>
            <person name="Rokhsar D."/>
            <person name="Bevan M.W."/>
        </authorList>
    </citation>
    <scope>NUCLEOTIDE SEQUENCE</scope>
    <source>
        <strain evidence="2">Bd21</strain>
    </source>
</reference>
<evidence type="ECO:0000313" key="3">
    <source>
        <dbReference type="EnsemblPlants" id="KQK07448"/>
    </source>
</evidence>
<accession>I1HLQ1</accession>
<keyword evidence="4" id="KW-1185">Reference proteome</keyword>
<organism evidence="2">
    <name type="scientific">Brachypodium distachyon</name>
    <name type="common">Purple false brome</name>
    <name type="synonym">Trachynia distachya</name>
    <dbReference type="NCBI Taxonomy" id="15368"/>
    <lineage>
        <taxon>Eukaryota</taxon>
        <taxon>Viridiplantae</taxon>
        <taxon>Streptophyta</taxon>
        <taxon>Embryophyta</taxon>
        <taxon>Tracheophyta</taxon>
        <taxon>Spermatophyta</taxon>
        <taxon>Magnoliopsida</taxon>
        <taxon>Liliopsida</taxon>
        <taxon>Poales</taxon>
        <taxon>Poaceae</taxon>
        <taxon>BOP clade</taxon>
        <taxon>Pooideae</taxon>
        <taxon>Stipodae</taxon>
        <taxon>Brachypodieae</taxon>
        <taxon>Brachypodium</taxon>
    </lineage>
</organism>
<dbReference type="Proteomes" id="UP000008810">
    <property type="component" value="Chromosome 2"/>
</dbReference>
<name>I1HLQ1_BRADI</name>
<dbReference type="eggNOG" id="ENOG502QWA1">
    <property type="taxonomic scope" value="Eukaryota"/>
</dbReference>
<dbReference type="GO" id="GO:0008017">
    <property type="term" value="F:microtubule binding"/>
    <property type="evidence" value="ECO:0000318"/>
    <property type="project" value="GO_Central"/>
</dbReference>
<sequence>MANALNSVPDFGAGHIKHLVHAFESLLSISDASSDADRAGEETWALPGLQPWKDESNFGVPSDFPDIEPSRRCTSPDGNSNRSSWDSRMSSSESLRSSWNRKLKVTSQHPFKLRPEQIGRAKEQQFIKEVQEMLIEDESAYILLKDFPGQLMNLRRMDLPMCAMNLILTSFHVTFDGKNHIIIPRSIV</sequence>
<dbReference type="GO" id="GO:0030295">
    <property type="term" value="F:protein kinase activator activity"/>
    <property type="evidence" value="ECO:0000318"/>
    <property type="project" value="GO_Central"/>
</dbReference>
<feature type="region of interest" description="Disordered" evidence="1">
    <location>
        <begin position="49"/>
        <end position="91"/>
    </location>
</feature>
<dbReference type="AlphaFoldDB" id="I1HLQ1"/>
<evidence type="ECO:0000313" key="2">
    <source>
        <dbReference type="EMBL" id="KQK07448.1"/>
    </source>
</evidence>
<dbReference type="OrthoDB" id="1937095at2759"/>
<evidence type="ECO:0000313" key="4">
    <source>
        <dbReference type="Proteomes" id="UP000008810"/>
    </source>
</evidence>
<dbReference type="InParanoid" id="I1HLQ1"/>
<evidence type="ECO:0000256" key="1">
    <source>
        <dbReference type="SAM" id="MobiDB-lite"/>
    </source>
</evidence>
<protein>
    <submittedName>
        <fullName evidence="2 3">Uncharacterized protein</fullName>
    </submittedName>
</protein>
<dbReference type="EMBL" id="CM000881">
    <property type="protein sequence ID" value="KQK07448.1"/>
    <property type="molecule type" value="Genomic_DNA"/>
</dbReference>
<reference evidence="2 3" key="1">
    <citation type="journal article" date="2010" name="Nature">
        <title>Genome sequencing and analysis of the model grass Brachypodium distachyon.</title>
        <authorList>
            <consortium name="International Brachypodium Initiative"/>
        </authorList>
    </citation>
    <scope>NUCLEOTIDE SEQUENCE [LARGE SCALE GENOMIC DNA]</scope>
    <source>
        <strain evidence="2 3">Bd21</strain>
    </source>
</reference>
<feature type="compositionally biased region" description="Low complexity" evidence="1">
    <location>
        <begin position="79"/>
        <end position="91"/>
    </location>
</feature>
<dbReference type="STRING" id="15368.I1HLQ1"/>
<reference evidence="3" key="3">
    <citation type="submission" date="2018-08" db="UniProtKB">
        <authorList>
            <consortium name="EnsemblPlants"/>
        </authorList>
    </citation>
    <scope>IDENTIFICATION</scope>
    <source>
        <strain evidence="3">cv. Bd21</strain>
    </source>
</reference>
<proteinExistence type="predicted"/>
<dbReference type="EnsemblPlants" id="KQK07448">
    <property type="protein sequence ID" value="KQK07448"/>
    <property type="gene ID" value="BRADI_2g35510v3"/>
</dbReference>